<reference evidence="5 6" key="1">
    <citation type="submission" date="2016-10" db="EMBL/GenBank/DDBJ databases">
        <authorList>
            <person name="Varghese N."/>
            <person name="Submissions S."/>
        </authorList>
    </citation>
    <scope>NUCLEOTIDE SEQUENCE [LARGE SCALE GENOMIC DNA]</scope>
    <source>
        <strain evidence="5 6">BS2981</strain>
    </source>
</reference>
<dbReference type="Pfam" id="PF00171">
    <property type="entry name" value="Aldedh"/>
    <property type="match status" value="1"/>
</dbReference>
<dbReference type="InterPro" id="IPR015590">
    <property type="entry name" value="Aldehyde_DH_dom"/>
</dbReference>
<keyword evidence="6" id="KW-1185">Reference proteome</keyword>
<dbReference type="Gene3D" id="3.40.309.10">
    <property type="entry name" value="Aldehyde Dehydrogenase, Chain A, domain 2"/>
    <property type="match status" value="1"/>
</dbReference>
<organism evidence="5 6">
    <name type="scientific">Pseudomonas cedrina</name>
    <dbReference type="NCBI Taxonomy" id="651740"/>
    <lineage>
        <taxon>Bacteria</taxon>
        <taxon>Pseudomonadati</taxon>
        <taxon>Pseudomonadota</taxon>
        <taxon>Gammaproteobacteria</taxon>
        <taxon>Pseudomonadales</taxon>
        <taxon>Pseudomonadaceae</taxon>
        <taxon>Pseudomonas</taxon>
    </lineage>
</organism>
<evidence type="ECO:0000256" key="3">
    <source>
        <dbReference type="RuleBase" id="RU003345"/>
    </source>
</evidence>
<dbReference type="InterPro" id="IPR029510">
    <property type="entry name" value="Ald_DH_CS_GLU"/>
</dbReference>
<evidence type="ECO:0000256" key="1">
    <source>
        <dbReference type="ARBA" id="ARBA00023002"/>
    </source>
</evidence>
<dbReference type="SUPFAM" id="SSF53720">
    <property type="entry name" value="ALDH-like"/>
    <property type="match status" value="1"/>
</dbReference>
<dbReference type="InterPro" id="IPR016162">
    <property type="entry name" value="Ald_DH_N"/>
</dbReference>
<dbReference type="PROSITE" id="PS00687">
    <property type="entry name" value="ALDEHYDE_DEHYDR_GLU"/>
    <property type="match status" value="1"/>
</dbReference>
<comment type="similarity">
    <text evidence="3">Belongs to the aldehyde dehydrogenase family.</text>
</comment>
<dbReference type="PROSITE" id="PS00070">
    <property type="entry name" value="ALDEHYDE_DEHYDR_CYS"/>
    <property type="match status" value="1"/>
</dbReference>
<gene>
    <name evidence="5" type="ORF">SAMN04490182_2304</name>
</gene>
<evidence type="ECO:0000313" key="6">
    <source>
        <dbReference type="Proteomes" id="UP000199576"/>
    </source>
</evidence>
<name>A0ABY0UJ03_PSECE</name>
<evidence type="ECO:0000313" key="5">
    <source>
        <dbReference type="EMBL" id="SDS75365.1"/>
    </source>
</evidence>
<dbReference type="Gene3D" id="3.40.605.10">
    <property type="entry name" value="Aldehyde Dehydrogenase, Chain A, domain 1"/>
    <property type="match status" value="1"/>
</dbReference>
<dbReference type="InterPro" id="IPR016161">
    <property type="entry name" value="Ald_DH/histidinol_DH"/>
</dbReference>
<evidence type="ECO:0000256" key="2">
    <source>
        <dbReference type="PROSITE-ProRule" id="PRU10007"/>
    </source>
</evidence>
<dbReference type="InterPro" id="IPR016163">
    <property type="entry name" value="Ald_DH_C"/>
</dbReference>
<accession>A0ABY0UJ03</accession>
<sequence>MRPVASDPSRMDIHMTQHLNHFIQGASFEASDGARIPLINPVTEQVYGSCASGTAEDVDRAVTAARAQLEGGAWSRLDGAQRGRLLSKLADLVERDSESLADMDADAIGRSPLEPRRMDLPNAIANLRAAAGWANQLEGRTIPTGGYFGRKTLSYTVREPVGVVGAIVPWNSPLMITVWKLAALLSAGCTVVIKPSEETPQSALHLAALAQEAGFPDGVINVVTGYGAQVGRALCEHPHVAKISFTGSPEAGREIQRTAGVLFKRVALELGGKSPQIVFDDAPFDEALFGCTLGLFANQGQICAAGSRILVQRSLAERFAGALADAARAVKVGDPRQPDVQMGPVAKKAQFDRVNRYIQLGIDQGASLLAGGVSTPDQGWFVRPTIFADARNDMAIAQDEIFGPVGTVITFDSEEEAVALANDSAYGLAATVWTTDLARAHRVAAAVKAGAIGVNCWSPLDANLPWGGVKASGIGREGGLGGALAYTEEKVITVLLPA</sequence>
<protein>
    <submittedName>
        <fullName evidence="5">Acyl-CoA reductase</fullName>
    </submittedName>
</protein>
<keyword evidence="1 3" id="KW-0560">Oxidoreductase</keyword>
<dbReference type="InterPro" id="IPR016160">
    <property type="entry name" value="Ald_DH_CS_CYS"/>
</dbReference>
<proteinExistence type="inferred from homology"/>
<evidence type="ECO:0000259" key="4">
    <source>
        <dbReference type="Pfam" id="PF00171"/>
    </source>
</evidence>
<dbReference type="Proteomes" id="UP000199576">
    <property type="component" value="Chromosome I"/>
</dbReference>
<feature type="active site" evidence="2">
    <location>
        <position position="269"/>
    </location>
</feature>
<dbReference type="EMBL" id="LT629753">
    <property type="protein sequence ID" value="SDS75365.1"/>
    <property type="molecule type" value="Genomic_DNA"/>
</dbReference>
<feature type="domain" description="Aldehyde dehydrogenase" evidence="4">
    <location>
        <begin position="31"/>
        <end position="492"/>
    </location>
</feature>
<dbReference type="PANTHER" id="PTHR11699">
    <property type="entry name" value="ALDEHYDE DEHYDROGENASE-RELATED"/>
    <property type="match status" value="1"/>
</dbReference>